<dbReference type="Proteomes" id="UP000004757">
    <property type="component" value="Unassembled WGS sequence"/>
</dbReference>
<accession>D4XX22</accession>
<dbReference type="OrthoDB" id="9792756at2"/>
<dbReference type="InterPro" id="IPR004375">
    <property type="entry name" value="NanQ/TabA/YiaL"/>
</dbReference>
<organism evidence="1 2">
    <name type="scientific">Mycoplasmopsis alligatoris A21JP2</name>
    <dbReference type="NCBI Taxonomy" id="747682"/>
    <lineage>
        <taxon>Bacteria</taxon>
        <taxon>Bacillati</taxon>
        <taxon>Mycoplasmatota</taxon>
        <taxon>Mycoplasmoidales</taxon>
        <taxon>Metamycoplasmataceae</taxon>
        <taxon>Mycoplasmopsis</taxon>
    </lineage>
</organism>
<dbReference type="EMBL" id="ADNC01000028">
    <property type="protein sequence ID" value="EFF41106.1"/>
    <property type="molecule type" value="Genomic_DNA"/>
</dbReference>
<dbReference type="NCBIfam" id="TIGR00022">
    <property type="entry name" value="YhcH/YjgK/YiaL family protein"/>
    <property type="match status" value="1"/>
</dbReference>
<sequence>MIYDKLSNIHKYYGINKNLDKAITWLKTNNYLKVELGVTKIDEDIFVKRIKCCTLKDEELVNEIHYKYADIHLYVNYEDNITYLVNPELKSTDIVAEYNAIEDIVLYKNNFKEGRIPVKENTFAIFLPFEAHAPKRNHGQNEIEKIIIKVKW</sequence>
<reference evidence="1 2" key="1">
    <citation type="submission" date="2010-03" db="EMBL/GenBank/DDBJ databases">
        <authorList>
            <person name="Glass J.I."/>
            <person name="Benders G.A."/>
            <person name="Durkin A.S."/>
            <person name="Farmerie W.G."/>
            <person name="Hlavinka K."/>
            <person name="Hostetler J."/>
            <person name="Jackson J."/>
            <person name="May M.A."/>
            <person name="Miller R.H."/>
            <person name="Paralanov V."/>
            <person name="Radune D."/>
            <person name="Szczypinski B."/>
            <person name="Brown D.R."/>
        </authorList>
    </citation>
    <scope>NUCLEOTIDE SEQUENCE [LARGE SCALE GENOMIC DNA]</scope>
    <source>
        <strain evidence="1 2">A21JP2</strain>
    </source>
</reference>
<dbReference type="Pfam" id="PF04074">
    <property type="entry name" value="DUF386"/>
    <property type="match status" value="1"/>
</dbReference>
<evidence type="ECO:0000313" key="2">
    <source>
        <dbReference type="Proteomes" id="UP000004757"/>
    </source>
</evidence>
<comment type="caution">
    <text evidence="1">The sequence shown here is derived from an EMBL/GenBank/DDBJ whole genome shotgun (WGS) entry which is preliminary data.</text>
</comment>
<dbReference type="PANTHER" id="PTHR34986:SF1">
    <property type="entry name" value="PROTEIN YIAL"/>
    <property type="match status" value="1"/>
</dbReference>
<name>D4XX22_9BACT</name>
<dbReference type="InterPro" id="IPR037012">
    <property type="entry name" value="NanQ/TabA/YiaL_sf"/>
</dbReference>
<dbReference type="Gene3D" id="2.60.120.370">
    <property type="entry name" value="YhcH/YjgK/YiaL"/>
    <property type="match status" value="1"/>
</dbReference>
<dbReference type="GO" id="GO:0005829">
    <property type="term" value="C:cytosol"/>
    <property type="evidence" value="ECO:0007669"/>
    <property type="project" value="TreeGrafter"/>
</dbReference>
<keyword evidence="2" id="KW-1185">Reference proteome</keyword>
<dbReference type="SUPFAM" id="SSF51197">
    <property type="entry name" value="Clavaminate synthase-like"/>
    <property type="match status" value="1"/>
</dbReference>
<dbReference type="STRING" id="747682.MALL_0051"/>
<gene>
    <name evidence="1" type="ORF">MALL_0051</name>
</gene>
<evidence type="ECO:0000313" key="1">
    <source>
        <dbReference type="EMBL" id="EFF41106.1"/>
    </source>
</evidence>
<dbReference type="PANTHER" id="PTHR34986">
    <property type="entry name" value="EVOLVED BETA-GALACTOSIDASE SUBUNIT BETA"/>
    <property type="match status" value="1"/>
</dbReference>
<dbReference type="eggNOG" id="COG2731">
    <property type="taxonomic scope" value="Bacteria"/>
</dbReference>
<protein>
    <submittedName>
        <fullName evidence="1">Uncharacterized protein, YhcH/YjgK/YiaL family</fullName>
    </submittedName>
</protein>
<dbReference type="RefSeq" id="WP_005684014.1">
    <property type="nucleotide sequence ID" value="NZ_ADNC01000028.1"/>
</dbReference>
<dbReference type="AlphaFoldDB" id="D4XX22"/>
<proteinExistence type="predicted"/>